<reference evidence="2" key="1">
    <citation type="journal article" date="2019" name="Science">
        <title>Mutation of a bHLH transcription factor allowed almond domestication.</title>
        <authorList>
            <person name="Sanchez-Perez R."/>
            <person name="Pavan S."/>
            <person name="Mazzeo R."/>
            <person name="Moldovan C."/>
            <person name="Aiese Cigliano R."/>
            <person name="Del Cueto J."/>
            <person name="Ricciardi F."/>
            <person name="Lotti C."/>
            <person name="Ricciardi L."/>
            <person name="Dicenta F."/>
            <person name="Lopez-Marques R.L."/>
            <person name="Lindberg Moller B."/>
        </authorList>
    </citation>
    <scope>NUCLEOTIDE SEQUENCE</scope>
</reference>
<evidence type="ECO:0000256" key="1">
    <source>
        <dbReference type="SAM" id="Phobius"/>
    </source>
</evidence>
<accession>A0A4Y1RLU6</accession>
<dbReference type="EMBL" id="AP019302">
    <property type="protein sequence ID" value="BBH04857.1"/>
    <property type="molecule type" value="Genomic_DNA"/>
</dbReference>
<name>A0A4Y1RLU6_PRUDU</name>
<keyword evidence="1" id="KW-1133">Transmembrane helix</keyword>
<organism evidence="2">
    <name type="scientific">Prunus dulcis</name>
    <name type="common">Almond</name>
    <name type="synonym">Amygdalus dulcis</name>
    <dbReference type="NCBI Taxonomy" id="3755"/>
    <lineage>
        <taxon>Eukaryota</taxon>
        <taxon>Viridiplantae</taxon>
        <taxon>Streptophyta</taxon>
        <taxon>Embryophyta</taxon>
        <taxon>Tracheophyta</taxon>
        <taxon>Spermatophyta</taxon>
        <taxon>Magnoliopsida</taxon>
        <taxon>eudicotyledons</taxon>
        <taxon>Gunneridae</taxon>
        <taxon>Pentapetalae</taxon>
        <taxon>rosids</taxon>
        <taxon>fabids</taxon>
        <taxon>Rosales</taxon>
        <taxon>Rosaceae</taxon>
        <taxon>Amygdaloideae</taxon>
        <taxon>Amygdaleae</taxon>
        <taxon>Prunus</taxon>
    </lineage>
</organism>
<keyword evidence="1" id="KW-0472">Membrane</keyword>
<sequence length="343" mass="39067">KGCIIFQKRKRKIYILYLLFFFSFFPGYLCSIINFHVRPGQHTPYGKPSPSSQLSSPPNLLVFFFLFLLIGLVFFIPSMLTHVHYRSDASQKTNVWKIGKPNNMDLQQSQPSACLLPVNFMLYKCYEVVWFDEEEDDVPRIIPQLKTLVTQETIKVPRGTLLSESGTMLMTEILSGMHVPVDEQPSIVGKVLNAVESTLCMLPIVVEVEEVTLRMSRNVINPEDVIERVIRESVETDEVKPIPATKSSIDSLEKVRLDSSEVMENCVVCMKNFEAGVECWFIGRASKEVQSVVCLSMKCSQGPHDFNTRKQSKIIEVWDSATPWKIAQVESLWGEKFAPYSQP</sequence>
<keyword evidence="1" id="KW-0812">Transmembrane</keyword>
<feature type="transmembrane region" description="Helical" evidence="1">
    <location>
        <begin position="14"/>
        <end position="37"/>
    </location>
</feature>
<gene>
    <name evidence="2" type="ORF">Prudu_016095</name>
</gene>
<protein>
    <submittedName>
        <fullName evidence="2">RING/U-box superfamily protein</fullName>
    </submittedName>
</protein>
<feature type="non-terminal residue" evidence="2">
    <location>
        <position position="1"/>
    </location>
</feature>
<feature type="transmembrane region" description="Helical" evidence="1">
    <location>
        <begin position="57"/>
        <end position="76"/>
    </location>
</feature>
<dbReference type="AlphaFoldDB" id="A0A4Y1RLU6"/>
<proteinExistence type="predicted"/>
<evidence type="ECO:0000313" key="2">
    <source>
        <dbReference type="EMBL" id="BBH04857.1"/>
    </source>
</evidence>